<dbReference type="Gene3D" id="3.40.50.10910">
    <property type="entry name" value="Amidohydrolase"/>
    <property type="match status" value="1"/>
</dbReference>
<dbReference type="InterPro" id="IPR011059">
    <property type="entry name" value="Metal-dep_hydrolase_composite"/>
</dbReference>
<dbReference type="EMBL" id="JBBDHD010000010">
    <property type="protein sequence ID" value="MFH7594633.1"/>
    <property type="molecule type" value="Genomic_DNA"/>
</dbReference>
<organism evidence="2 3">
    <name type="scientific">Streptomyces racemochromogenes</name>
    <dbReference type="NCBI Taxonomy" id="67353"/>
    <lineage>
        <taxon>Bacteria</taxon>
        <taxon>Bacillati</taxon>
        <taxon>Actinomycetota</taxon>
        <taxon>Actinomycetes</taxon>
        <taxon>Kitasatosporales</taxon>
        <taxon>Streptomycetaceae</taxon>
        <taxon>Streptomyces</taxon>
    </lineage>
</organism>
<dbReference type="SUPFAM" id="SSF51556">
    <property type="entry name" value="Metallo-dependent hydrolases"/>
    <property type="match status" value="1"/>
</dbReference>
<dbReference type="Gene3D" id="1.20.58.520">
    <property type="entry name" value="Amidohydrolase"/>
    <property type="match status" value="1"/>
</dbReference>
<proteinExistence type="predicted"/>
<gene>
    <name evidence="2" type="ORF">WDV06_05930</name>
</gene>
<protein>
    <submittedName>
        <fullName evidence="2">Amidohydrolase family protein</fullName>
    </submittedName>
</protein>
<dbReference type="InterPro" id="IPR006680">
    <property type="entry name" value="Amidohydro-rel"/>
</dbReference>
<dbReference type="Gene3D" id="3.30.110.90">
    <property type="entry name" value="Amidohydrolase"/>
    <property type="match status" value="1"/>
</dbReference>
<dbReference type="InterPro" id="IPR051781">
    <property type="entry name" value="Metallo-dep_Hydrolase"/>
</dbReference>
<sequence length="368" mass="37493">MKTALTNARVFDGRRLLAPATLVIDGGVIGADPAGARVADAGGAVVLPGLIDAHVHLHGPENLRQLRDHGVTTALDMATWPPALVDSLRAAPGLTDIRSPGTLAIAAGGLHSRMPGVPPDGVVTGPADAERFVAARVAEGADYIKIVAEPPGPGALDQPTLDALVAAAHAHGRLVVAHTTAFEACAMAQRAGADVLTHVPADRALDAAATARMRAAGRACVPTLTMMEGLAAAGLPGLGNYGRARASVTALHRAGVRVLAGTDANATPGVPFTPPHGSSLHHELELLVDAGLSPLEALRAATVLPARHFGLTDRGAVRPGLRADLVLLDGDPLTDIRATRRIRTVWCAGAEHSPGDGASRPEHPAPLG</sequence>
<dbReference type="PANTHER" id="PTHR43135">
    <property type="entry name" value="ALPHA-D-RIBOSE 1-METHYLPHOSPHONATE 5-TRIPHOSPHATE DIPHOSPHATASE"/>
    <property type="match status" value="1"/>
</dbReference>
<evidence type="ECO:0000259" key="1">
    <source>
        <dbReference type="Pfam" id="PF01979"/>
    </source>
</evidence>
<dbReference type="InterPro" id="IPR032466">
    <property type="entry name" value="Metal_Hydrolase"/>
</dbReference>
<name>A0ABW7P8G2_9ACTN</name>
<keyword evidence="3" id="KW-1185">Reference proteome</keyword>
<dbReference type="Proteomes" id="UP001610631">
    <property type="component" value="Unassembled WGS sequence"/>
</dbReference>
<reference evidence="2 3" key="1">
    <citation type="submission" date="2024-03" db="EMBL/GenBank/DDBJ databases">
        <title>Whole genome sequencing of Streptomyces racemochromogenes, to identify antimicrobial biosynthetic gene clusters.</title>
        <authorList>
            <person name="Suryawanshi P."/>
            <person name="Krishnaraj P.U."/>
            <person name="Arun Y.P."/>
            <person name="Suryawanshi M.P."/>
            <person name="Rakshit O."/>
        </authorList>
    </citation>
    <scope>NUCLEOTIDE SEQUENCE [LARGE SCALE GENOMIC DNA]</scope>
    <source>
        <strain evidence="2 3">AUDT626</strain>
    </source>
</reference>
<dbReference type="SUPFAM" id="SSF51338">
    <property type="entry name" value="Composite domain of metallo-dependent hydrolases"/>
    <property type="match status" value="1"/>
</dbReference>
<comment type="caution">
    <text evidence="2">The sequence shown here is derived from an EMBL/GenBank/DDBJ whole genome shotgun (WGS) entry which is preliminary data.</text>
</comment>
<accession>A0ABW7P8G2</accession>
<evidence type="ECO:0000313" key="3">
    <source>
        <dbReference type="Proteomes" id="UP001610631"/>
    </source>
</evidence>
<dbReference type="Gene3D" id="2.30.40.10">
    <property type="entry name" value="Urease, subunit C, domain 1"/>
    <property type="match status" value="1"/>
</dbReference>
<feature type="domain" description="Amidohydrolase-related" evidence="1">
    <location>
        <begin position="45"/>
        <end position="349"/>
    </location>
</feature>
<dbReference type="PANTHER" id="PTHR43135:SF3">
    <property type="entry name" value="ALPHA-D-RIBOSE 1-METHYLPHOSPHONATE 5-TRIPHOSPHATE DIPHOSPHATASE"/>
    <property type="match status" value="1"/>
</dbReference>
<evidence type="ECO:0000313" key="2">
    <source>
        <dbReference type="EMBL" id="MFH7594633.1"/>
    </source>
</evidence>
<dbReference type="Pfam" id="PF01979">
    <property type="entry name" value="Amidohydro_1"/>
    <property type="match status" value="1"/>
</dbReference>